<gene>
    <name evidence="1" type="primary">AlNc14C91G5676</name>
    <name evidence="1" type="ORF">ALNC14_064480</name>
</gene>
<reference evidence="1" key="2">
    <citation type="submission" date="2011-02" db="EMBL/GenBank/DDBJ databases">
        <authorList>
            <person name="MacLean D."/>
        </authorList>
    </citation>
    <scope>NUCLEOTIDE SEQUENCE</scope>
</reference>
<dbReference type="AlphaFoldDB" id="F0WGE4"/>
<accession>F0WGE4</accession>
<dbReference type="EMBL" id="FR824136">
    <property type="protein sequence ID" value="CCA20305.1"/>
    <property type="molecule type" value="Genomic_DNA"/>
</dbReference>
<name>F0WGE4_9STRA</name>
<proteinExistence type="predicted"/>
<dbReference type="HOGENOM" id="CLU_895486_0_0_1"/>
<reference evidence="1" key="1">
    <citation type="journal article" date="2011" name="PLoS Biol.">
        <title>Gene gain and loss during evolution of obligate parasitism in the white rust pathogen of Arabidopsis thaliana.</title>
        <authorList>
            <person name="Kemen E."/>
            <person name="Gardiner A."/>
            <person name="Schultz-Larsen T."/>
            <person name="Kemen A.C."/>
            <person name="Balmuth A.L."/>
            <person name="Robert-Seilaniantz A."/>
            <person name="Bailey K."/>
            <person name="Holub E."/>
            <person name="Studholme D.J."/>
            <person name="Maclean D."/>
            <person name="Jones J.D."/>
        </authorList>
    </citation>
    <scope>NUCLEOTIDE SEQUENCE</scope>
</reference>
<sequence length="311" mass="35719">MLVFMYGTTGMLYSWSFLHWKWYIQTFSKKGLIGYLPDSLQHLLLRCSLIEWLSDRTLFESMKALVPFVLPLTESEQKIVLRQLPKSTQRIMCRPGMINFFPTQLQKALLPDSNDKAYITNPFHGQPKKSEMQLNAQVYPTIRSEMQFGFDFHKPSALKLLDPKSTPSRNVEDTMYRILIARLSRSPSAYIPFARNQSLTRIATVSGTLLMLQMYLSPKSRQLIKSSLQLTSAVTLGSAVFFAVGMQSLPKCKSFLCLLSSHLWSFSHRRGHFLQSHEHGASAKVPWNKKITTSVSLVLVIIFMAKRWKKF</sequence>
<evidence type="ECO:0000313" key="1">
    <source>
        <dbReference type="EMBL" id="CCA20305.1"/>
    </source>
</evidence>
<organism evidence="1">
    <name type="scientific">Albugo laibachii Nc14</name>
    <dbReference type="NCBI Taxonomy" id="890382"/>
    <lineage>
        <taxon>Eukaryota</taxon>
        <taxon>Sar</taxon>
        <taxon>Stramenopiles</taxon>
        <taxon>Oomycota</taxon>
        <taxon>Peronosporomycetes</taxon>
        <taxon>Albuginales</taxon>
        <taxon>Albuginaceae</taxon>
        <taxon>Albugo</taxon>
    </lineage>
</organism>
<protein>
    <submittedName>
        <fullName evidence="1">Uncharacterized protein AlNc14C91G5676</fullName>
    </submittedName>
</protein>